<evidence type="ECO:0000313" key="2">
    <source>
        <dbReference type="Proteomes" id="UP000184172"/>
    </source>
</evidence>
<dbReference type="Proteomes" id="UP000184172">
    <property type="component" value="Unassembled WGS sequence"/>
</dbReference>
<gene>
    <name evidence="1" type="ORF">SAMN04487908_11634</name>
</gene>
<dbReference type="OrthoDB" id="1445783at2"/>
<accession>A0A1M6J4R9</accession>
<dbReference type="AlphaFoldDB" id="A0A1M6J4R9"/>
<keyword evidence="2" id="KW-1185">Reference proteome</keyword>
<name>A0A1M6J4R9_9FLAO</name>
<dbReference type="RefSeq" id="WP_073218982.1">
    <property type="nucleotide sequence ID" value="NZ_FNNS01000016.1"/>
</dbReference>
<protein>
    <submittedName>
        <fullName evidence="1">Uncharacterized protein</fullName>
    </submittedName>
</protein>
<reference evidence="2" key="1">
    <citation type="submission" date="2016-11" db="EMBL/GenBank/DDBJ databases">
        <authorList>
            <person name="Varghese N."/>
            <person name="Submissions S."/>
        </authorList>
    </citation>
    <scope>NUCLEOTIDE SEQUENCE [LARGE SCALE GENOMIC DNA]</scope>
    <source>
        <strain evidence="2">DSM 26349</strain>
    </source>
</reference>
<sequence length="79" mass="9187">MTERIKFIWDFHGPNGKPTAEHHVKHLGEFITIKQLDNIPLGVEQISSTHHIAYMAVEKEMVDDLRAILKPNRGQHYKE</sequence>
<proteinExistence type="predicted"/>
<dbReference type="STRING" id="797419.SAMN05216556_11632"/>
<evidence type="ECO:0000313" key="1">
    <source>
        <dbReference type="EMBL" id="SHJ41653.1"/>
    </source>
</evidence>
<organism evidence="1 2">
    <name type="scientific">Aequorivita viscosa</name>
    <dbReference type="NCBI Taxonomy" id="797419"/>
    <lineage>
        <taxon>Bacteria</taxon>
        <taxon>Pseudomonadati</taxon>
        <taxon>Bacteroidota</taxon>
        <taxon>Flavobacteriia</taxon>
        <taxon>Flavobacteriales</taxon>
        <taxon>Flavobacteriaceae</taxon>
        <taxon>Aequorivita</taxon>
    </lineage>
</organism>
<dbReference type="EMBL" id="FQYV01000016">
    <property type="protein sequence ID" value="SHJ41653.1"/>
    <property type="molecule type" value="Genomic_DNA"/>
</dbReference>